<evidence type="ECO:0000313" key="1">
    <source>
        <dbReference type="EMBL" id="MCM1988835.1"/>
    </source>
</evidence>
<protein>
    <submittedName>
        <fullName evidence="1">DNA phosphorothioation-dependent restriction protein DptF</fullName>
    </submittedName>
</protein>
<sequence>MNELQNENCLINTLKRLRTSSKEAVENIDSFSNFKEYMHVERPVQHEFWNLIKSAHNSDKPQLLLVCGSVGDGKSHLISYFKNKNPEILCDFSIHNDATESLDPEKTSIETLNEVLDVYSDDKLYEGHKEKLILAINLGTLTNFIDSEFGHRFTKLKEYITKKKILHDNIEESKFEQNSYFQYINFSDYHMYSLMEEGPTSQYIKDIIGKIANKDDENPFFMSYSNNCSNCSCSYKCPIKNNYDFIGDEFVQKRIIDKLIEVMIKEKVIISTRALLNFIYDILVDNCFENLTISKLIKKIEKLPFKEYIKSLTANILFTHKDTSNILEALENIDPVNYRSEKMDAVIIKLNNTSNLSKIFEENLDSTDLQYMLSSLKDETILYEKTKTKIDKENVKEDVIKIYLRLYSFMAKDRKEIFDDEIYTEYMRYLYYWNKGSKRQLKGLLTGVKDAIYKWNGQNDEDNAINMTIGKNQGKFNTYQKLDIVGDIADYEEKEERELFKFITRLILKYKKSKSEETKVMVDIDYLLYNLLCKVRKGYRPNRKDKNNFINFVDFIEKIQRLGSQKEEVLFEQKIAGEIKKYRLYLDDYNEYCFMER</sequence>
<evidence type="ECO:0000313" key="2">
    <source>
        <dbReference type="Proteomes" id="UP001056429"/>
    </source>
</evidence>
<dbReference type="InterPro" id="IPR017647">
    <property type="entry name" value="Dnd_assoc_3"/>
</dbReference>
<keyword evidence="2" id="KW-1185">Reference proteome</keyword>
<organism evidence="1 2">
    <name type="scientific">Oceanirhabdus seepicola</name>
    <dbReference type="NCBI Taxonomy" id="2828781"/>
    <lineage>
        <taxon>Bacteria</taxon>
        <taxon>Bacillati</taxon>
        <taxon>Bacillota</taxon>
        <taxon>Clostridia</taxon>
        <taxon>Eubacteriales</taxon>
        <taxon>Clostridiaceae</taxon>
        <taxon>Oceanirhabdus</taxon>
    </lineage>
</organism>
<reference evidence="1" key="1">
    <citation type="journal article" date="2021" name="mSystems">
        <title>Bacteria and Archaea Synergistically Convert Glycine Betaine to Biogenic Methane in the Formosa Cold Seep of the South China Sea.</title>
        <authorList>
            <person name="Li L."/>
            <person name="Zhang W."/>
            <person name="Zhang S."/>
            <person name="Song L."/>
            <person name="Sun Q."/>
            <person name="Zhang H."/>
            <person name="Xiang H."/>
            <person name="Dong X."/>
        </authorList>
    </citation>
    <scope>NUCLEOTIDE SEQUENCE</scope>
    <source>
        <strain evidence="1">ZWT</strain>
    </source>
</reference>
<dbReference type="NCBIfam" id="TIGR03238">
    <property type="entry name" value="dnd_assoc_3"/>
    <property type="match status" value="1"/>
</dbReference>
<dbReference type="Proteomes" id="UP001056429">
    <property type="component" value="Unassembled WGS sequence"/>
</dbReference>
<dbReference type="EMBL" id="JAGSOJ010000001">
    <property type="protein sequence ID" value="MCM1988835.1"/>
    <property type="molecule type" value="Genomic_DNA"/>
</dbReference>
<name>A0A9J6NX40_9CLOT</name>
<accession>A0A9J6NX40</accession>
<proteinExistence type="predicted"/>
<dbReference type="RefSeq" id="WP_250857703.1">
    <property type="nucleotide sequence ID" value="NZ_JAGSOJ010000001.1"/>
</dbReference>
<dbReference type="AlphaFoldDB" id="A0A9J6NX40"/>
<gene>
    <name evidence="1" type="primary">dptF</name>
    <name evidence="1" type="ORF">KDK92_03710</name>
</gene>
<comment type="caution">
    <text evidence="1">The sequence shown here is derived from an EMBL/GenBank/DDBJ whole genome shotgun (WGS) entry which is preliminary data.</text>
</comment>
<reference evidence="1" key="2">
    <citation type="submission" date="2021-04" db="EMBL/GenBank/DDBJ databases">
        <authorList>
            <person name="Dong X."/>
        </authorList>
    </citation>
    <scope>NUCLEOTIDE SEQUENCE</scope>
    <source>
        <strain evidence="1">ZWT</strain>
    </source>
</reference>